<gene>
    <name evidence="3" type="ORF">QN277_019514</name>
</gene>
<dbReference type="AlphaFoldDB" id="A0AAE1KDH6"/>
<evidence type="ECO:0000313" key="3">
    <source>
        <dbReference type="EMBL" id="KAK4270740.1"/>
    </source>
</evidence>
<dbReference type="InterPro" id="IPR002777">
    <property type="entry name" value="PFD_beta-like"/>
</dbReference>
<evidence type="ECO:0000256" key="1">
    <source>
        <dbReference type="ARBA" id="ARBA00008045"/>
    </source>
</evidence>
<dbReference type="Gene3D" id="1.10.287.370">
    <property type="match status" value="1"/>
</dbReference>
<dbReference type="Proteomes" id="UP001293593">
    <property type="component" value="Unassembled WGS sequence"/>
</dbReference>
<name>A0AAE1KDH6_9FABA</name>
<dbReference type="GO" id="GO:0006457">
    <property type="term" value="P:protein folding"/>
    <property type="evidence" value="ECO:0007669"/>
    <property type="project" value="InterPro"/>
</dbReference>
<dbReference type="Pfam" id="PF01920">
    <property type="entry name" value="Prefoldin_2"/>
    <property type="match status" value="1"/>
</dbReference>
<dbReference type="EMBL" id="JAWXYG010000005">
    <property type="protein sequence ID" value="KAK4270740.1"/>
    <property type="molecule type" value="Genomic_DNA"/>
</dbReference>
<dbReference type="GO" id="GO:0051082">
    <property type="term" value="F:unfolded protein binding"/>
    <property type="evidence" value="ECO:0007669"/>
    <property type="project" value="InterPro"/>
</dbReference>
<dbReference type="GO" id="GO:0009409">
    <property type="term" value="P:response to cold"/>
    <property type="evidence" value="ECO:0007669"/>
    <property type="project" value="UniProtKB-ARBA"/>
</dbReference>
<sequence length="88" mass="9478">MAFTATASSSSGPTNKASAAADPKVGLLRELKSHEIAVDELNHLPSSRAVYQRNGNLFFRMTIQKATAMEQRELDSAKAKLKVLDASS</sequence>
<keyword evidence="4" id="KW-1185">Reference proteome</keyword>
<evidence type="ECO:0000313" key="4">
    <source>
        <dbReference type="Proteomes" id="UP001293593"/>
    </source>
</evidence>
<evidence type="ECO:0000256" key="2">
    <source>
        <dbReference type="SAM" id="MobiDB-lite"/>
    </source>
</evidence>
<organism evidence="3 4">
    <name type="scientific">Acacia crassicarpa</name>
    <name type="common">northern wattle</name>
    <dbReference type="NCBI Taxonomy" id="499986"/>
    <lineage>
        <taxon>Eukaryota</taxon>
        <taxon>Viridiplantae</taxon>
        <taxon>Streptophyta</taxon>
        <taxon>Embryophyta</taxon>
        <taxon>Tracheophyta</taxon>
        <taxon>Spermatophyta</taxon>
        <taxon>Magnoliopsida</taxon>
        <taxon>eudicotyledons</taxon>
        <taxon>Gunneridae</taxon>
        <taxon>Pentapetalae</taxon>
        <taxon>rosids</taxon>
        <taxon>fabids</taxon>
        <taxon>Fabales</taxon>
        <taxon>Fabaceae</taxon>
        <taxon>Caesalpinioideae</taxon>
        <taxon>mimosoid clade</taxon>
        <taxon>Acacieae</taxon>
        <taxon>Acacia</taxon>
    </lineage>
</organism>
<dbReference type="SUPFAM" id="SSF46579">
    <property type="entry name" value="Prefoldin"/>
    <property type="match status" value="1"/>
</dbReference>
<dbReference type="GO" id="GO:0016272">
    <property type="term" value="C:prefoldin complex"/>
    <property type="evidence" value="ECO:0007669"/>
    <property type="project" value="InterPro"/>
</dbReference>
<accession>A0AAE1KDH6</accession>
<proteinExistence type="inferred from homology"/>
<comment type="caution">
    <text evidence="3">The sequence shown here is derived from an EMBL/GenBank/DDBJ whole genome shotgun (WGS) entry which is preliminary data.</text>
</comment>
<protein>
    <recommendedName>
        <fullName evidence="5">Prefoldin</fullName>
    </recommendedName>
</protein>
<dbReference type="InterPro" id="IPR009053">
    <property type="entry name" value="Prefoldin"/>
</dbReference>
<reference evidence="3" key="1">
    <citation type="submission" date="2023-10" db="EMBL/GenBank/DDBJ databases">
        <title>Chromosome-level genome of the transformable northern wattle, Acacia crassicarpa.</title>
        <authorList>
            <person name="Massaro I."/>
            <person name="Sinha N.R."/>
            <person name="Poethig S."/>
            <person name="Leichty A.R."/>
        </authorList>
    </citation>
    <scope>NUCLEOTIDE SEQUENCE</scope>
    <source>
        <strain evidence="3">Acra3RX</strain>
        <tissue evidence="3">Leaf</tissue>
    </source>
</reference>
<evidence type="ECO:0008006" key="5">
    <source>
        <dbReference type="Google" id="ProtNLM"/>
    </source>
</evidence>
<feature type="compositionally biased region" description="Polar residues" evidence="2">
    <location>
        <begin position="1"/>
        <end position="17"/>
    </location>
</feature>
<comment type="similarity">
    <text evidence="1">Belongs to the prefoldin subunit beta family.</text>
</comment>
<feature type="region of interest" description="Disordered" evidence="2">
    <location>
        <begin position="1"/>
        <end position="22"/>
    </location>
</feature>